<gene>
    <name evidence="2" type="ORF">BU204_27255</name>
</gene>
<dbReference type="STRING" id="1912961.BU204_27255"/>
<dbReference type="Proteomes" id="UP000185596">
    <property type="component" value="Unassembled WGS sequence"/>
</dbReference>
<proteinExistence type="predicted"/>
<organism evidence="2 3">
    <name type="scientific">Actinophytocola xanthii</name>
    <dbReference type="NCBI Taxonomy" id="1912961"/>
    <lineage>
        <taxon>Bacteria</taxon>
        <taxon>Bacillati</taxon>
        <taxon>Actinomycetota</taxon>
        <taxon>Actinomycetes</taxon>
        <taxon>Pseudonocardiales</taxon>
        <taxon>Pseudonocardiaceae</taxon>
    </lineage>
</organism>
<dbReference type="InterPro" id="IPR013494">
    <property type="entry name" value="CHP02678"/>
</dbReference>
<dbReference type="RefSeq" id="WP_075128623.1">
    <property type="nucleotide sequence ID" value="NZ_MSIE01000056.1"/>
</dbReference>
<evidence type="ECO:0000256" key="1">
    <source>
        <dbReference type="SAM" id="MobiDB-lite"/>
    </source>
</evidence>
<comment type="caution">
    <text evidence="2">The sequence shown here is derived from an EMBL/GenBank/DDBJ whole genome shotgun (WGS) entry which is preliminary data.</text>
</comment>
<sequence>MTVDSLDRLGEIDQADVVRCARVLLRRPLLRAGGPEAELLPLVHRHRAALTELFAGLLGYRLVVERRFARLYKSGPGEDPTRGEPSLGPRGYAYLALAIAALTTVGQQTLLSRLVTDMRTAAAHAGISVSDDLGDLRAIAAALRHLVALGVLTETEGTVTALSDSPAEALLTVDTSLLGQLVTGPVGAAGSASELVRLAARPGPRGVEHTVRRRLVEHPVTHYTDLSEEEAAWLRRRARSEARLLERCFGLVTETRLEGVAVTDPEDYLTDITFPGQSTVARIALLALPELLDAPAVEGGWVPVTAERVAEVCGGLLEAYPAAWSRQTNPARLVEDVLRLLAALRLARRDEDGWLLSPAGHRWQPEPDATPRQAGEPEEEPEPVAGWSLFDEGDMP</sequence>
<protein>
    <submittedName>
        <fullName evidence="2">TIGR02678 family protein</fullName>
    </submittedName>
</protein>
<evidence type="ECO:0000313" key="2">
    <source>
        <dbReference type="EMBL" id="OLF13377.1"/>
    </source>
</evidence>
<dbReference type="NCBIfam" id="TIGR02678">
    <property type="entry name" value="TIGR02678 family protein"/>
    <property type="match status" value="1"/>
</dbReference>
<dbReference type="EMBL" id="MSIE01000056">
    <property type="protein sequence ID" value="OLF13377.1"/>
    <property type="molecule type" value="Genomic_DNA"/>
</dbReference>
<dbReference type="Pfam" id="PF09661">
    <property type="entry name" value="DUF2398"/>
    <property type="match status" value="1"/>
</dbReference>
<name>A0A1Q8CG84_9PSEU</name>
<accession>A0A1Q8CG84</accession>
<reference evidence="2 3" key="1">
    <citation type="submission" date="2016-12" db="EMBL/GenBank/DDBJ databases">
        <title>The draft genome sequence of Actinophytocola sp. 11-183.</title>
        <authorList>
            <person name="Wang W."/>
            <person name="Yuan L."/>
        </authorList>
    </citation>
    <scope>NUCLEOTIDE SEQUENCE [LARGE SCALE GENOMIC DNA]</scope>
    <source>
        <strain evidence="2 3">11-183</strain>
    </source>
</reference>
<dbReference type="OrthoDB" id="188354at2"/>
<feature type="region of interest" description="Disordered" evidence="1">
    <location>
        <begin position="356"/>
        <end position="396"/>
    </location>
</feature>
<dbReference type="AlphaFoldDB" id="A0A1Q8CG84"/>
<evidence type="ECO:0000313" key="3">
    <source>
        <dbReference type="Proteomes" id="UP000185596"/>
    </source>
</evidence>
<keyword evidence="3" id="KW-1185">Reference proteome</keyword>